<evidence type="ECO:0000313" key="2">
    <source>
        <dbReference type="EMBL" id="KAK3274401.1"/>
    </source>
</evidence>
<dbReference type="AlphaFoldDB" id="A0AAE0GBL0"/>
<comment type="caution">
    <text evidence="2">The sequence shown here is derived from an EMBL/GenBank/DDBJ whole genome shotgun (WGS) entry which is preliminary data.</text>
</comment>
<gene>
    <name evidence="2" type="ORF">CYMTET_17412</name>
</gene>
<accession>A0AAE0GBL0</accession>
<organism evidence="2 3">
    <name type="scientific">Cymbomonas tetramitiformis</name>
    <dbReference type="NCBI Taxonomy" id="36881"/>
    <lineage>
        <taxon>Eukaryota</taxon>
        <taxon>Viridiplantae</taxon>
        <taxon>Chlorophyta</taxon>
        <taxon>Pyramimonadophyceae</taxon>
        <taxon>Pyramimonadales</taxon>
        <taxon>Pyramimonadaceae</taxon>
        <taxon>Cymbomonas</taxon>
    </lineage>
</organism>
<reference evidence="2 3" key="1">
    <citation type="journal article" date="2015" name="Genome Biol. Evol.">
        <title>Comparative Genomics of a Bacterivorous Green Alga Reveals Evolutionary Causalities and Consequences of Phago-Mixotrophic Mode of Nutrition.</title>
        <authorList>
            <person name="Burns J.A."/>
            <person name="Paasch A."/>
            <person name="Narechania A."/>
            <person name="Kim E."/>
        </authorList>
    </citation>
    <scope>NUCLEOTIDE SEQUENCE [LARGE SCALE GENOMIC DNA]</scope>
    <source>
        <strain evidence="2 3">PLY_AMNH</strain>
    </source>
</reference>
<protein>
    <recommendedName>
        <fullName evidence="1">Mannosylglycerate hydrolase MGH1-like glycoside hydrolase domain-containing protein</fullName>
    </recommendedName>
</protein>
<dbReference type="InterPro" id="IPR008928">
    <property type="entry name" value="6-hairpin_glycosidase_sf"/>
</dbReference>
<evidence type="ECO:0000259" key="1">
    <source>
        <dbReference type="Pfam" id="PF22422"/>
    </source>
</evidence>
<sequence>MSASTWVRWRVGRALISLSFQTFFAGISLAEPTVLPDRFGGAAFGSVLGHCSGQLFALSGFDGPTNSSSFTGVFTGHNFDLMLCGAPSASRYLNFSLTATINDVSVATNDVLLVQAETGQASVTYSQWHTIVGALPHGSNVSLARATSVLVNGTLQCWTLVSTDATALCTSFAERGAFALSYGATEREALARGLAGLQTNVDEAVADRLAMFLDQPVVDHKYQKLLSKVLSVMRVNTLNAEGDIRELWSTPDREPHRNMWLWDSCFHSIGMNHINSTASWWFLKALLDIQTPEGFIPISRNPSGASKDHDETQPPLLAFALWHNFQAHSKLDPAEALERHVSPPATACSPATSV</sequence>
<name>A0AAE0GBL0_9CHLO</name>
<dbReference type="Pfam" id="PF22422">
    <property type="entry name" value="MGH1-like_GH"/>
    <property type="match status" value="1"/>
</dbReference>
<feature type="domain" description="Mannosylglycerate hydrolase MGH1-like glycoside hydrolase" evidence="1">
    <location>
        <begin position="258"/>
        <end position="331"/>
    </location>
</feature>
<dbReference type="EMBL" id="LGRX02007752">
    <property type="protein sequence ID" value="KAK3274401.1"/>
    <property type="molecule type" value="Genomic_DNA"/>
</dbReference>
<dbReference type="InterPro" id="IPR054491">
    <property type="entry name" value="MGH1-like_GH"/>
</dbReference>
<dbReference type="SUPFAM" id="SSF48208">
    <property type="entry name" value="Six-hairpin glycosidases"/>
    <property type="match status" value="1"/>
</dbReference>
<dbReference type="Proteomes" id="UP001190700">
    <property type="component" value="Unassembled WGS sequence"/>
</dbReference>
<evidence type="ECO:0000313" key="3">
    <source>
        <dbReference type="Proteomes" id="UP001190700"/>
    </source>
</evidence>
<proteinExistence type="predicted"/>
<keyword evidence="3" id="KW-1185">Reference proteome</keyword>
<dbReference type="InterPro" id="IPR012341">
    <property type="entry name" value="6hp_glycosidase-like_sf"/>
</dbReference>
<dbReference type="GO" id="GO:0005975">
    <property type="term" value="P:carbohydrate metabolic process"/>
    <property type="evidence" value="ECO:0007669"/>
    <property type="project" value="InterPro"/>
</dbReference>
<dbReference type="Gene3D" id="1.50.10.10">
    <property type="match status" value="1"/>
</dbReference>